<evidence type="ECO:0000313" key="1">
    <source>
        <dbReference type="EMBL" id="MTL94936.1"/>
    </source>
</evidence>
<accession>A0A6G2CPW2</accession>
<dbReference type="AlphaFoldDB" id="A0A6G2CPW2"/>
<dbReference type="SUPFAM" id="SSF63446">
    <property type="entry name" value="Type I dockerin domain"/>
    <property type="match status" value="1"/>
</dbReference>
<sequence>MTNLSIKDNALLDFRKLPGNPQLQGDLTGAISSNQSTVETGAIVLRNNQTLEVKGVATGAIHLNDHQRLTWQPLKQNHPYLIANQASTATLIITPKNGQEELGLYVQEEMTEDGLKTYHLEGETSQTFKSFKWNGGETQLINPIAMEEYLFPVQYINEFDEEYIPDDLGNFKLSFIKHSQNDLEVTEDDDMDLSVYFDFDGNIIIAFIYKYPDPDDQNSGELDLKDYEGDLTIKLEHVPTGSVITKMITVLRSQENESIPHLTGSVELSDTLKVGDTLTATTKDLPQDAERLKYRWLVDGQEVYDGTEQTLELKEDYVGKSIQVEVRASNYIGSVSSSEKTVLTNKLQGTVRIEGTPRQGETLQAVVENAQTSQLKYQWLMDDQEISGATSATLALKPEHVGHIISVVVTADDYIEHLSTSTTRVLLPELTGTLTLKGTPKIGETLTAKLSGLPAGMQNITYQWFADRTEIPGATASTFVVTKEYSGKTISVEVRDSNYDGRLLSQEVLVLGHLDLNNDGVIDEQDLQLLATLYQVTSQDSEWNADFDLNEDGIIDLYDIVNISTKMNK</sequence>
<dbReference type="RefSeq" id="WP_129821717.1">
    <property type="nucleotide sequence ID" value="NZ_RCYV01000024.1"/>
</dbReference>
<dbReference type="EMBL" id="WMQV01000027">
    <property type="protein sequence ID" value="MTL94936.1"/>
    <property type="molecule type" value="Genomic_DNA"/>
</dbReference>
<organism evidence="1">
    <name type="scientific">Turicibacter sanguinis</name>
    <dbReference type="NCBI Taxonomy" id="154288"/>
    <lineage>
        <taxon>Bacteria</taxon>
        <taxon>Bacillati</taxon>
        <taxon>Bacillota</taxon>
        <taxon>Erysipelotrichia</taxon>
        <taxon>Erysipelotrichales</taxon>
        <taxon>Turicibacteraceae</taxon>
        <taxon>Turicibacter</taxon>
    </lineage>
</organism>
<gene>
    <name evidence="1" type="ORF">GMA64_10385</name>
</gene>
<proteinExistence type="predicted"/>
<name>A0A6G2CPW2_9FIRM</name>
<protein>
    <submittedName>
        <fullName evidence="1">Uncharacterized protein</fullName>
    </submittedName>
</protein>
<dbReference type="InterPro" id="IPR018247">
    <property type="entry name" value="EF_Hand_1_Ca_BS"/>
</dbReference>
<comment type="caution">
    <text evidence="1">The sequence shown here is derived from an EMBL/GenBank/DDBJ whole genome shotgun (WGS) entry which is preliminary data.</text>
</comment>
<dbReference type="Gene3D" id="2.60.40.2700">
    <property type="match status" value="3"/>
</dbReference>
<dbReference type="PROSITE" id="PS00018">
    <property type="entry name" value="EF_HAND_1"/>
    <property type="match status" value="1"/>
</dbReference>
<dbReference type="GO" id="GO:0000272">
    <property type="term" value="P:polysaccharide catabolic process"/>
    <property type="evidence" value="ECO:0007669"/>
    <property type="project" value="InterPro"/>
</dbReference>
<reference evidence="1" key="1">
    <citation type="journal article" date="2019" name="Nat. Med.">
        <title>A library of human gut bacterial isolates paired with longitudinal multiomics data enables mechanistic microbiome research.</title>
        <authorList>
            <person name="Poyet M."/>
            <person name="Groussin M."/>
            <person name="Gibbons S.M."/>
            <person name="Avila-Pacheco J."/>
            <person name="Jiang X."/>
            <person name="Kearney S.M."/>
            <person name="Perrotta A.R."/>
            <person name="Berdy B."/>
            <person name="Zhao S."/>
            <person name="Lieberman T.D."/>
            <person name="Swanson P.K."/>
            <person name="Smith M."/>
            <person name="Roesemann S."/>
            <person name="Alexander J.E."/>
            <person name="Rich S.A."/>
            <person name="Livny J."/>
            <person name="Vlamakis H."/>
            <person name="Clish C."/>
            <person name="Bullock K."/>
            <person name="Deik A."/>
            <person name="Scott J."/>
            <person name="Pierce K.A."/>
            <person name="Xavier R.J."/>
            <person name="Alm E.J."/>
        </authorList>
    </citation>
    <scope>NUCLEOTIDE SEQUENCE</scope>
    <source>
        <strain evidence="1">BIOML-A179</strain>
    </source>
</reference>
<dbReference type="Gene3D" id="1.10.1330.10">
    <property type="entry name" value="Dockerin domain"/>
    <property type="match status" value="1"/>
</dbReference>
<dbReference type="CDD" id="cd14254">
    <property type="entry name" value="Dockerin_II"/>
    <property type="match status" value="1"/>
</dbReference>
<dbReference type="InterPro" id="IPR036439">
    <property type="entry name" value="Dockerin_dom_sf"/>
</dbReference>